<dbReference type="EMBL" id="VAHF01000009">
    <property type="protein sequence ID" value="TXG53632.1"/>
    <property type="molecule type" value="Genomic_DNA"/>
</dbReference>
<proteinExistence type="predicted"/>
<evidence type="ECO:0000313" key="2">
    <source>
        <dbReference type="EMBL" id="TXG53632.1"/>
    </source>
</evidence>
<accession>A0A5C7HAP8</accession>
<dbReference type="InterPro" id="IPR050232">
    <property type="entry name" value="FBL13/AtMIF1-like"/>
</dbReference>
<dbReference type="Pfam" id="PF08387">
    <property type="entry name" value="FBD"/>
    <property type="match status" value="1"/>
</dbReference>
<dbReference type="PANTHER" id="PTHR31900">
    <property type="entry name" value="F-BOX/RNI SUPERFAMILY PROTEIN-RELATED"/>
    <property type="match status" value="1"/>
</dbReference>
<sequence>MTPTVIDSAVCRNPSSITYSPSLKQSTLSERARFVENGGSPSGLSFVDTKSIQNVLLYFDCPPDPYHSTFEESRILMNNVLKGICNVKALKLSPACLEFLLLAVPEQECFSASFYNLKSLNVTVDEYDQSIIRLLNCSPNLEVLSICFKWWDGWSDSMKMPNEDNSCLTYHLKKIELIHVVGNNNELELIKFLLKNGHVLQEMSIYWRESLKNPSEIISEVMKFPRSSSDVVLTFFKHKSDIFFRQPYE</sequence>
<dbReference type="OrthoDB" id="1859887at2759"/>
<feature type="domain" description="FBD" evidence="1">
    <location>
        <begin position="166"/>
        <end position="236"/>
    </location>
</feature>
<organism evidence="2 3">
    <name type="scientific">Acer yangbiense</name>
    <dbReference type="NCBI Taxonomy" id="1000413"/>
    <lineage>
        <taxon>Eukaryota</taxon>
        <taxon>Viridiplantae</taxon>
        <taxon>Streptophyta</taxon>
        <taxon>Embryophyta</taxon>
        <taxon>Tracheophyta</taxon>
        <taxon>Spermatophyta</taxon>
        <taxon>Magnoliopsida</taxon>
        <taxon>eudicotyledons</taxon>
        <taxon>Gunneridae</taxon>
        <taxon>Pentapetalae</taxon>
        <taxon>rosids</taxon>
        <taxon>malvids</taxon>
        <taxon>Sapindales</taxon>
        <taxon>Sapindaceae</taxon>
        <taxon>Hippocastanoideae</taxon>
        <taxon>Acereae</taxon>
        <taxon>Acer</taxon>
    </lineage>
</organism>
<comment type="caution">
    <text evidence="2">The sequence shown here is derived from an EMBL/GenBank/DDBJ whole genome shotgun (WGS) entry which is preliminary data.</text>
</comment>
<protein>
    <recommendedName>
        <fullName evidence="1">FBD domain-containing protein</fullName>
    </recommendedName>
</protein>
<keyword evidence="3" id="KW-1185">Reference proteome</keyword>
<dbReference type="AlphaFoldDB" id="A0A5C7HAP8"/>
<evidence type="ECO:0000313" key="3">
    <source>
        <dbReference type="Proteomes" id="UP000323000"/>
    </source>
</evidence>
<dbReference type="InterPro" id="IPR006566">
    <property type="entry name" value="FBD"/>
</dbReference>
<evidence type="ECO:0000259" key="1">
    <source>
        <dbReference type="SMART" id="SM00579"/>
    </source>
</evidence>
<dbReference type="PANTHER" id="PTHR31900:SF27">
    <property type="entry name" value="FBD DOMAIN-CONTAINING PROTEIN"/>
    <property type="match status" value="1"/>
</dbReference>
<gene>
    <name evidence="2" type="ORF">EZV62_018888</name>
</gene>
<name>A0A5C7HAP8_9ROSI</name>
<dbReference type="SMART" id="SM00579">
    <property type="entry name" value="FBD"/>
    <property type="match status" value="1"/>
</dbReference>
<dbReference type="Proteomes" id="UP000323000">
    <property type="component" value="Chromosome 9"/>
</dbReference>
<reference evidence="3" key="1">
    <citation type="journal article" date="2019" name="Gigascience">
        <title>De novo genome assembly of the endangered Acer yangbiense, a plant species with extremely small populations endemic to Yunnan Province, China.</title>
        <authorList>
            <person name="Yang J."/>
            <person name="Wariss H.M."/>
            <person name="Tao L."/>
            <person name="Zhang R."/>
            <person name="Yun Q."/>
            <person name="Hollingsworth P."/>
            <person name="Dao Z."/>
            <person name="Luo G."/>
            <person name="Guo H."/>
            <person name="Ma Y."/>
            <person name="Sun W."/>
        </authorList>
    </citation>
    <scope>NUCLEOTIDE SEQUENCE [LARGE SCALE GENOMIC DNA]</scope>
    <source>
        <strain evidence="3">cv. Malutang</strain>
    </source>
</reference>